<proteinExistence type="predicted"/>
<dbReference type="OrthoDB" id="1740642at2759"/>
<evidence type="ECO:0000259" key="2">
    <source>
        <dbReference type="Pfam" id="PF07727"/>
    </source>
</evidence>
<protein>
    <submittedName>
        <fullName evidence="3">TMV resistance protein N-like</fullName>
    </submittedName>
</protein>
<feature type="region of interest" description="Disordered" evidence="1">
    <location>
        <begin position="77"/>
        <end position="97"/>
    </location>
</feature>
<dbReference type="Pfam" id="PF07727">
    <property type="entry name" value="RVT_2"/>
    <property type="match status" value="1"/>
</dbReference>
<evidence type="ECO:0000313" key="4">
    <source>
        <dbReference type="Proteomes" id="UP000634136"/>
    </source>
</evidence>
<feature type="compositionally biased region" description="Basic and acidic residues" evidence="1">
    <location>
        <begin position="168"/>
        <end position="179"/>
    </location>
</feature>
<dbReference type="InterPro" id="IPR013103">
    <property type="entry name" value="RVT_2"/>
</dbReference>
<gene>
    <name evidence="3" type="ORF">G2W53_010588</name>
</gene>
<feature type="domain" description="Reverse transcriptase Ty1/copia-type" evidence="2">
    <location>
        <begin position="309"/>
        <end position="379"/>
    </location>
</feature>
<evidence type="ECO:0000256" key="1">
    <source>
        <dbReference type="SAM" id="MobiDB-lite"/>
    </source>
</evidence>
<name>A0A834X0J8_9FABA</name>
<feature type="compositionally biased region" description="Low complexity" evidence="1">
    <location>
        <begin position="86"/>
        <end position="95"/>
    </location>
</feature>
<accession>A0A834X0J8</accession>
<comment type="caution">
    <text evidence="3">The sequence shown here is derived from an EMBL/GenBank/DDBJ whole genome shotgun (WGS) entry which is preliminary data.</text>
</comment>
<feature type="compositionally biased region" description="Low complexity" evidence="1">
    <location>
        <begin position="209"/>
        <end position="219"/>
    </location>
</feature>
<dbReference type="AlphaFoldDB" id="A0A834X0J8"/>
<sequence>MAASSSAASTTSSAGSASSGSLSSTAQSKTFTLFSSSSQTTSVKLDRSNYLLWESVVLSLIEGNQLESHIDGSFDKSFQPPKWQNSGSSSGGSSSQAQAYFATPQVVDDPSWYVDSGATHHVTPNTEQLDYYTPVGFLNRRVDSSQDGGSFPLLVTSQVDVGCEVETELSRGRNDEHDAAFNGSPTANSPSHEISLTNLFPMAHNVPRGSSNLNSSGSSPFVSRDRAEGTNSSQRESEPCHSSVGPAVSNTLDQAQNTQNEASSINLQAQQRHPMVTRARDSTLKPRHPYIGLLHSEVSASASLAAEPLTGNDSRYLQAFVQKLNKLFSLKDLGPLFYFLGIEIYRDSSGLYLNQSKYVQDLLCKFKMSDCASVSTPMVTGKQYSKTEGELLTDVTLYRQAIRNQKLVVCCIVLLILV</sequence>
<organism evidence="3 4">
    <name type="scientific">Senna tora</name>
    <dbReference type="NCBI Taxonomy" id="362788"/>
    <lineage>
        <taxon>Eukaryota</taxon>
        <taxon>Viridiplantae</taxon>
        <taxon>Streptophyta</taxon>
        <taxon>Embryophyta</taxon>
        <taxon>Tracheophyta</taxon>
        <taxon>Spermatophyta</taxon>
        <taxon>Magnoliopsida</taxon>
        <taxon>eudicotyledons</taxon>
        <taxon>Gunneridae</taxon>
        <taxon>Pentapetalae</taxon>
        <taxon>rosids</taxon>
        <taxon>fabids</taxon>
        <taxon>Fabales</taxon>
        <taxon>Fabaceae</taxon>
        <taxon>Caesalpinioideae</taxon>
        <taxon>Cassia clade</taxon>
        <taxon>Senna</taxon>
    </lineage>
</organism>
<feature type="region of interest" description="Disordered" evidence="1">
    <location>
        <begin position="1"/>
        <end position="23"/>
    </location>
</feature>
<dbReference type="EMBL" id="JAAIUW010000004">
    <property type="protein sequence ID" value="KAF7835729.1"/>
    <property type="molecule type" value="Genomic_DNA"/>
</dbReference>
<dbReference type="Proteomes" id="UP000634136">
    <property type="component" value="Unassembled WGS sequence"/>
</dbReference>
<evidence type="ECO:0000313" key="3">
    <source>
        <dbReference type="EMBL" id="KAF7835729.1"/>
    </source>
</evidence>
<keyword evidence="4" id="KW-1185">Reference proteome</keyword>
<reference evidence="3" key="1">
    <citation type="submission" date="2020-09" db="EMBL/GenBank/DDBJ databases">
        <title>Genome-Enabled Discovery of Anthraquinone Biosynthesis in Senna tora.</title>
        <authorList>
            <person name="Kang S.-H."/>
            <person name="Pandey R.P."/>
            <person name="Lee C.-M."/>
            <person name="Sim J.-S."/>
            <person name="Jeong J.-T."/>
            <person name="Choi B.-S."/>
            <person name="Jung M."/>
            <person name="Ginzburg D."/>
            <person name="Zhao K."/>
            <person name="Won S.Y."/>
            <person name="Oh T.-J."/>
            <person name="Yu Y."/>
            <person name="Kim N.-H."/>
            <person name="Lee O.R."/>
            <person name="Lee T.-H."/>
            <person name="Bashyal P."/>
            <person name="Kim T.-S."/>
            <person name="Lee W.-H."/>
            <person name="Kawkins C."/>
            <person name="Kim C.-K."/>
            <person name="Kim J.S."/>
            <person name="Ahn B.O."/>
            <person name="Rhee S.Y."/>
            <person name="Sohng J.K."/>
        </authorList>
    </citation>
    <scope>NUCLEOTIDE SEQUENCE</scope>
    <source>
        <tissue evidence="3">Leaf</tissue>
    </source>
</reference>
<feature type="region of interest" description="Disordered" evidence="1">
    <location>
        <begin position="168"/>
        <end position="248"/>
    </location>
</feature>
<feature type="compositionally biased region" description="Polar residues" evidence="1">
    <location>
        <begin position="183"/>
        <end position="198"/>
    </location>
</feature>